<feature type="region of interest" description="Disordered" evidence="1">
    <location>
        <begin position="1"/>
        <end position="46"/>
    </location>
</feature>
<evidence type="ECO:0000256" key="2">
    <source>
        <dbReference type="SAM" id="Phobius"/>
    </source>
</evidence>
<feature type="transmembrane region" description="Helical" evidence="2">
    <location>
        <begin position="181"/>
        <end position="206"/>
    </location>
</feature>
<dbReference type="RefSeq" id="WP_006061530.1">
    <property type="nucleotide sequence ID" value="NZ_KB290820.1"/>
</dbReference>
<dbReference type="Proteomes" id="UP000010445">
    <property type="component" value="Unassembled WGS sequence"/>
</dbReference>
<dbReference type="EMBL" id="AMEM01000034">
    <property type="protein sequence ID" value="EKX88880.1"/>
    <property type="molecule type" value="Genomic_DNA"/>
</dbReference>
<dbReference type="eggNOG" id="ENOG50327N2">
    <property type="taxonomic scope" value="Bacteria"/>
</dbReference>
<keyword evidence="4" id="KW-1185">Reference proteome</keyword>
<feature type="transmembrane region" description="Helical" evidence="2">
    <location>
        <begin position="227"/>
        <end position="260"/>
    </location>
</feature>
<organism evidence="3 4">
    <name type="scientific">Corynebacterium durum F0235</name>
    <dbReference type="NCBI Taxonomy" id="1035195"/>
    <lineage>
        <taxon>Bacteria</taxon>
        <taxon>Bacillati</taxon>
        <taxon>Actinomycetota</taxon>
        <taxon>Actinomycetes</taxon>
        <taxon>Mycobacteriales</taxon>
        <taxon>Corynebacteriaceae</taxon>
        <taxon>Corynebacterium</taxon>
    </lineage>
</organism>
<comment type="caution">
    <text evidence="3">The sequence shown here is derived from an EMBL/GenBank/DDBJ whole genome shotgun (WGS) entry which is preliminary data.</text>
</comment>
<dbReference type="STRING" id="1035195.HMPREF9997_02106"/>
<keyword evidence="2" id="KW-1133">Transmembrane helix</keyword>
<name>L1MCY0_9CORY</name>
<gene>
    <name evidence="3" type="ORF">HMPREF9997_02106</name>
</gene>
<dbReference type="AlphaFoldDB" id="L1MCY0"/>
<sequence length="278" mass="29057">MTYPPYPQQPGGDGYQHPENDHGGYANPQYQQQQYSGMPDPGGTANGTGKLDFGGAISFGFKAVFQQPGFWIGMTLLMGVLIALIGIVVAIIVPGPVYDVSNPDAAPTVGSALQQNIPSIIGGVLGVFGINAALKYIDKGSVSVSEAFQNPQFGVVFAIQIVAGLLGLGLSLGALSSSAFLAVAVAISIGSFFLTPFFMFLYPCLLDGRGSVAECLSLSINYGRRHYLILLGFSIVMGLISVAGFLPCGLGLIVVMPAIFLMHANAYRQISGGLVRSL</sequence>
<dbReference type="PATRIC" id="fig|1035195.3.peg.1885"/>
<protein>
    <submittedName>
        <fullName evidence="3">Uncharacterized protein</fullName>
    </submittedName>
</protein>
<proteinExistence type="predicted"/>
<evidence type="ECO:0000313" key="4">
    <source>
        <dbReference type="Proteomes" id="UP000010445"/>
    </source>
</evidence>
<feature type="transmembrane region" description="Helical" evidence="2">
    <location>
        <begin position="113"/>
        <end position="134"/>
    </location>
</feature>
<evidence type="ECO:0000313" key="3">
    <source>
        <dbReference type="EMBL" id="EKX88880.1"/>
    </source>
</evidence>
<evidence type="ECO:0000256" key="1">
    <source>
        <dbReference type="SAM" id="MobiDB-lite"/>
    </source>
</evidence>
<accession>L1MCY0</accession>
<feature type="transmembrane region" description="Helical" evidence="2">
    <location>
        <begin position="155"/>
        <end position="175"/>
    </location>
</feature>
<keyword evidence="2" id="KW-0812">Transmembrane</keyword>
<dbReference type="HOGENOM" id="CLU_051991_0_0_11"/>
<keyword evidence="2" id="KW-0472">Membrane</keyword>
<reference evidence="3 4" key="1">
    <citation type="submission" date="2012-05" db="EMBL/GenBank/DDBJ databases">
        <authorList>
            <person name="Weinstock G."/>
            <person name="Sodergren E."/>
            <person name="Lobos E.A."/>
            <person name="Fulton L."/>
            <person name="Fulton R."/>
            <person name="Courtney L."/>
            <person name="Fronick C."/>
            <person name="O'Laughlin M."/>
            <person name="Godfrey J."/>
            <person name="Wilson R.M."/>
            <person name="Miner T."/>
            <person name="Farmer C."/>
            <person name="Delehaunty K."/>
            <person name="Cordes M."/>
            <person name="Minx P."/>
            <person name="Tomlinson C."/>
            <person name="Chen J."/>
            <person name="Wollam A."/>
            <person name="Pepin K.H."/>
            <person name="Bhonagiri V."/>
            <person name="Zhang X."/>
            <person name="Suruliraj S."/>
            <person name="Warren W."/>
            <person name="Mitreva M."/>
            <person name="Mardis E.R."/>
            <person name="Wilson R.K."/>
        </authorList>
    </citation>
    <scope>NUCLEOTIDE SEQUENCE [LARGE SCALE GENOMIC DNA]</scope>
    <source>
        <strain evidence="3 4">F0235</strain>
    </source>
</reference>
<feature type="transmembrane region" description="Helical" evidence="2">
    <location>
        <begin position="70"/>
        <end position="93"/>
    </location>
</feature>
<dbReference type="OrthoDB" id="4407725at2"/>